<evidence type="ECO:0000313" key="3">
    <source>
        <dbReference type="Proteomes" id="UP000275225"/>
    </source>
</evidence>
<name>A0A3N6X1G8_9ACTN</name>
<feature type="transmembrane region" description="Helical" evidence="1">
    <location>
        <begin position="97"/>
        <end position="119"/>
    </location>
</feature>
<dbReference type="EMBL" id="RQJX01000009">
    <property type="protein sequence ID" value="RQN07965.1"/>
    <property type="molecule type" value="Genomic_DNA"/>
</dbReference>
<dbReference type="PANTHER" id="PTHR40078">
    <property type="entry name" value="INTEGRAL MEMBRANE PROTEIN-RELATED"/>
    <property type="match status" value="1"/>
</dbReference>
<proteinExistence type="predicted"/>
<dbReference type="Proteomes" id="UP000275225">
    <property type="component" value="Unassembled WGS sequence"/>
</dbReference>
<sequence length="208" mass="21524">MTGRLLRLLIGLWLYGATMAMMVRAGLGLNPWDVLHEGITHHVPVSFGVVTAVVGVLVLLAWIPLRQRPGVGTVLNVLVIGVAVDVTLAMLPEPGTLLPSAVLLAGGVVGNAFAGALYVSADLGPGPRDGLWVALVARTGRSVRVVRTCLELSVLALGWVLGGTVGIGTVAYALAVGPLAQRFLRSLRWSGSAPPVTAERAPGPLRAP</sequence>
<feature type="transmembrane region" description="Helical" evidence="1">
    <location>
        <begin position="70"/>
        <end position="91"/>
    </location>
</feature>
<keyword evidence="1" id="KW-0812">Transmembrane</keyword>
<comment type="caution">
    <text evidence="2">The sequence shown here is derived from an EMBL/GenBank/DDBJ whole genome shotgun (WGS) entry which is preliminary data.</text>
</comment>
<dbReference type="RefSeq" id="WP_124236651.1">
    <property type="nucleotide sequence ID" value="NZ_JBHUFI010000016.1"/>
</dbReference>
<dbReference type="AlphaFoldDB" id="A0A3N6X1G8"/>
<dbReference type="OrthoDB" id="154912at2"/>
<dbReference type="Pfam" id="PF19700">
    <property type="entry name" value="DUF6198"/>
    <property type="match status" value="1"/>
</dbReference>
<feature type="transmembrane region" description="Helical" evidence="1">
    <location>
        <begin position="5"/>
        <end position="23"/>
    </location>
</feature>
<evidence type="ECO:0000256" key="1">
    <source>
        <dbReference type="SAM" id="Phobius"/>
    </source>
</evidence>
<evidence type="ECO:0008006" key="4">
    <source>
        <dbReference type="Google" id="ProtNLM"/>
    </source>
</evidence>
<evidence type="ECO:0000313" key="2">
    <source>
        <dbReference type="EMBL" id="RQN07965.1"/>
    </source>
</evidence>
<accession>A0A3N6X1G8</accession>
<keyword evidence="1" id="KW-0472">Membrane</keyword>
<dbReference type="PANTHER" id="PTHR40078:SF1">
    <property type="entry name" value="INTEGRAL MEMBRANE PROTEIN"/>
    <property type="match status" value="1"/>
</dbReference>
<reference evidence="2 3" key="1">
    <citation type="submission" date="2018-11" db="EMBL/GenBank/DDBJ databases">
        <authorList>
            <person name="Li F."/>
        </authorList>
    </citation>
    <scope>NUCLEOTIDE SEQUENCE [LARGE SCALE GENOMIC DNA]</scope>
    <source>
        <strain evidence="2 3">YS17T</strain>
    </source>
</reference>
<protein>
    <recommendedName>
        <fullName evidence="4">YitT family protein</fullName>
    </recommendedName>
</protein>
<keyword evidence="1" id="KW-1133">Transmembrane helix</keyword>
<dbReference type="InterPro" id="IPR038750">
    <property type="entry name" value="YczE/YyaS-like"/>
</dbReference>
<feature type="transmembrane region" description="Helical" evidence="1">
    <location>
        <begin position="43"/>
        <end position="63"/>
    </location>
</feature>
<gene>
    <name evidence="2" type="ORF">EHW97_08020</name>
</gene>
<organism evidence="2 3">
    <name type="scientific">Aeromicrobium camelliae</name>
    <dbReference type="NCBI Taxonomy" id="1538144"/>
    <lineage>
        <taxon>Bacteria</taxon>
        <taxon>Bacillati</taxon>
        <taxon>Actinomycetota</taxon>
        <taxon>Actinomycetes</taxon>
        <taxon>Propionibacteriales</taxon>
        <taxon>Nocardioidaceae</taxon>
        <taxon>Aeromicrobium</taxon>
    </lineage>
</organism>
<feature type="transmembrane region" description="Helical" evidence="1">
    <location>
        <begin position="154"/>
        <end position="175"/>
    </location>
</feature>
<keyword evidence="3" id="KW-1185">Reference proteome</keyword>